<keyword evidence="1" id="KW-0812">Transmembrane</keyword>
<dbReference type="OrthoDB" id="2382185at2"/>
<dbReference type="Proteomes" id="UP000234951">
    <property type="component" value="Unassembled WGS sequence"/>
</dbReference>
<protein>
    <recommendedName>
        <fullName evidence="2">Regulatory protein YycH domain-containing protein</fullName>
    </recommendedName>
</protein>
<dbReference type="Gene3D" id="3.10.450.310">
    <property type="match status" value="1"/>
</dbReference>
<keyword evidence="1" id="KW-0472">Membrane</keyword>
<evidence type="ECO:0000313" key="4">
    <source>
        <dbReference type="EMBL" id="PLR91125.1"/>
    </source>
</evidence>
<evidence type="ECO:0000313" key="3">
    <source>
        <dbReference type="EMBL" id="PLR79990.1"/>
    </source>
</evidence>
<feature type="transmembrane region" description="Helical" evidence="1">
    <location>
        <begin position="9"/>
        <end position="26"/>
    </location>
</feature>
<dbReference type="InterPro" id="IPR042274">
    <property type="entry name" value="YycH/YycI_2"/>
</dbReference>
<proteinExistence type="predicted"/>
<evidence type="ECO:0000313" key="6">
    <source>
        <dbReference type="Proteomes" id="UP000235114"/>
    </source>
</evidence>
<evidence type="ECO:0000256" key="1">
    <source>
        <dbReference type="SAM" id="Phobius"/>
    </source>
</evidence>
<dbReference type="Pfam" id="PF07435">
    <property type="entry name" value="YycH"/>
    <property type="match status" value="1"/>
</dbReference>
<reference evidence="4 6" key="2">
    <citation type="submission" date="2017-12" db="EMBL/GenBank/DDBJ databases">
        <title>Comparative Functional Genomics of Dry Heat Resistant strains isolated from the Viking Spacecraft.</title>
        <authorList>
            <person name="Seuylemezian A."/>
            <person name="Cooper K."/>
            <person name="Vaishampayan P."/>
        </authorList>
    </citation>
    <scope>NUCLEOTIDE SEQUENCE [LARGE SCALE GENOMIC DNA]</scope>
    <source>
        <strain evidence="4 6">ATCC 29669</strain>
    </source>
</reference>
<keyword evidence="1" id="KW-1133">Transmembrane helix</keyword>
<dbReference type="Proteomes" id="UP000235114">
    <property type="component" value="Unassembled WGS sequence"/>
</dbReference>
<reference evidence="3 5" key="1">
    <citation type="submission" date="2017-11" db="EMBL/GenBank/DDBJ databases">
        <title>Comparitive Functional Genomics of Dry Heat Resistant strains isolated from the Viking Spacecraft.</title>
        <authorList>
            <person name="Seuylemezian A."/>
            <person name="Cooper K."/>
            <person name="Vaishampayan P."/>
        </authorList>
    </citation>
    <scope>NUCLEOTIDE SEQUENCE [LARGE SCALE GENOMIC DNA]</scope>
    <source>
        <strain evidence="3 5">M4.6</strain>
    </source>
</reference>
<dbReference type="RefSeq" id="WP_101579173.1">
    <property type="nucleotide sequence ID" value="NZ_PGVA01000065.1"/>
</dbReference>
<keyword evidence="6" id="KW-1185">Reference proteome</keyword>
<name>A0A2N5GH16_9BACI</name>
<dbReference type="CDD" id="cd15787">
    <property type="entry name" value="YycH_N"/>
    <property type="match status" value="1"/>
</dbReference>
<dbReference type="Gene3D" id="3.30.310.160">
    <property type="entry name" value="YycH protein, domain 2"/>
    <property type="match status" value="1"/>
</dbReference>
<dbReference type="EMBL" id="PGVA01000065">
    <property type="protein sequence ID" value="PLR79990.1"/>
    <property type="molecule type" value="Genomic_DNA"/>
</dbReference>
<dbReference type="InterPro" id="IPR009996">
    <property type="entry name" value="YycH"/>
</dbReference>
<dbReference type="EMBL" id="PGVD01000068">
    <property type="protein sequence ID" value="PLR91125.1"/>
    <property type="molecule type" value="Genomic_DNA"/>
</dbReference>
<evidence type="ECO:0000259" key="2">
    <source>
        <dbReference type="Pfam" id="PF07435"/>
    </source>
</evidence>
<gene>
    <name evidence="3" type="ORF">CU635_20230</name>
    <name evidence="4" type="ORF">CVD25_19805</name>
</gene>
<dbReference type="AlphaFoldDB" id="A0A2N5GH16"/>
<accession>A0A2N5GH16</accession>
<organism evidence="3 5">
    <name type="scientific">Bacillus canaveralius</name>
    <dbReference type="NCBI Taxonomy" id="1403243"/>
    <lineage>
        <taxon>Bacteria</taxon>
        <taxon>Bacillati</taxon>
        <taxon>Bacillota</taxon>
        <taxon>Bacilli</taxon>
        <taxon>Bacillales</taxon>
        <taxon>Bacillaceae</taxon>
        <taxon>Bacillus</taxon>
    </lineage>
</organism>
<sequence length="442" mass="51245">MTYENIKTVILTILVLISGILTWNLWTFQPDFDTMDNSDYLNEVALTDHKEVSKIVKPDRIIYHVNESHFGTNSSADIDKFIREVSSWNFYETKNITAELHDMSQLVHGQGNIEIIFPDLVPIGLYKNVLKIEHENFSSFKFDRIIIDIEPEQEEGKVYFVKYGKKEEQQVFMSNINSPKLSRFYKEYYGAATQLPVYFPVNINDNKTIFLPELAIGMTKYKYLSYRLSSEKFKDALFSDPSFVQKNIIESGEEYIDSSSMMSVDHQNKILEYVNPIGENDLLIDASELLQKSIDFVNTHGGWTHAYRYAGMDEANQHVTFRFYDLKGYPVFSDTGISEISQVWGQNDIYKYTRPNFILDVPLRSEMSEVTLSSGQTSIEYLKGTKGFKLELLEDMVPGYKMSIDEENSNFIVLTPYWYYRYNGSWHRISMNEAGGIKNGLE</sequence>
<evidence type="ECO:0000313" key="5">
    <source>
        <dbReference type="Proteomes" id="UP000234951"/>
    </source>
</evidence>
<feature type="domain" description="Regulatory protein YycH" evidence="2">
    <location>
        <begin position="4"/>
        <end position="442"/>
    </location>
</feature>
<comment type="caution">
    <text evidence="3">The sequence shown here is derived from an EMBL/GenBank/DDBJ whole genome shotgun (WGS) entry which is preliminary data.</text>
</comment>